<comment type="caution">
    <text evidence="6">The sequence shown here is derived from an EMBL/GenBank/DDBJ whole genome shotgun (WGS) entry which is preliminary data.</text>
</comment>
<keyword evidence="5" id="KW-1003">Cell membrane</keyword>
<evidence type="ECO:0000256" key="4">
    <source>
        <dbReference type="ARBA" id="ARBA00023136"/>
    </source>
</evidence>
<dbReference type="Proteomes" id="UP000326396">
    <property type="component" value="Linkage Group LG13"/>
</dbReference>
<dbReference type="PANTHER" id="PTHR12570">
    <property type="match status" value="1"/>
</dbReference>
<dbReference type="AlphaFoldDB" id="A0A5N6PDH4"/>
<dbReference type="Pfam" id="PF05653">
    <property type="entry name" value="Mg_trans_NIPA"/>
    <property type="match status" value="1"/>
</dbReference>
<comment type="subunit">
    <text evidence="5">Homodimer.</text>
</comment>
<name>A0A5N6PDH4_9ASTR</name>
<evidence type="ECO:0000256" key="1">
    <source>
        <dbReference type="ARBA" id="ARBA00004141"/>
    </source>
</evidence>
<comment type="caution">
    <text evidence="5">Lacks conserved residue(s) required for the propagation of feature annotation.</text>
</comment>
<feature type="transmembrane region" description="Helical" evidence="5">
    <location>
        <begin position="56"/>
        <end position="73"/>
    </location>
</feature>
<keyword evidence="7" id="KW-1185">Reference proteome</keyword>
<dbReference type="GO" id="GO:0005886">
    <property type="term" value="C:plasma membrane"/>
    <property type="evidence" value="ECO:0007669"/>
    <property type="project" value="UniProtKB-SubCell"/>
</dbReference>
<reference evidence="6 7" key="1">
    <citation type="submission" date="2019-05" db="EMBL/GenBank/DDBJ databases">
        <title>Mikania micrantha, genome provides insights into the molecular mechanism of rapid growth.</title>
        <authorList>
            <person name="Liu B."/>
        </authorList>
    </citation>
    <scope>NUCLEOTIDE SEQUENCE [LARGE SCALE GENOMIC DNA]</scope>
    <source>
        <strain evidence="6">NLD-2019</strain>
        <tissue evidence="6">Leaf</tissue>
    </source>
</reference>
<dbReference type="GO" id="GO:0005769">
    <property type="term" value="C:early endosome"/>
    <property type="evidence" value="ECO:0007669"/>
    <property type="project" value="UniProtKB-SubCell"/>
</dbReference>
<evidence type="ECO:0000256" key="5">
    <source>
        <dbReference type="RuleBase" id="RU363078"/>
    </source>
</evidence>
<keyword evidence="2 5" id="KW-0812">Transmembrane</keyword>
<keyword evidence="5" id="KW-0967">Endosome</keyword>
<dbReference type="OrthoDB" id="1734556at2759"/>
<feature type="transmembrane region" description="Helical" evidence="5">
    <location>
        <begin position="80"/>
        <end position="101"/>
    </location>
</feature>
<keyword evidence="5" id="KW-0813">Transport</keyword>
<gene>
    <name evidence="6" type="ORF">E3N88_10658</name>
</gene>
<keyword evidence="4 5" id="KW-0472">Membrane</keyword>
<dbReference type="InterPro" id="IPR008521">
    <property type="entry name" value="Mg_trans_NIPA"/>
</dbReference>
<organism evidence="6 7">
    <name type="scientific">Mikania micrantha</name>
    <name type="common">bitter vine</name>
    <dbReference type="NCBI Taxonomy" id="192012"/>
    <lineage>
        <taxon>Eukaryota</taxon>
        <taxon>Viridiplantae</taxon>
        <taxon>Streptophyta</taxon>
        <taxon>Embryophyta</taxon>
        <taxon>Tracheophyta</taxon>
        <taxon>Spermatophyta</taxon>
        <taxon>Magnoliopsida</taxon>
        <taxon>eudicotyledons</taxon>
        <taxon>Gunneridae</taxon>
        <taxon>Pentapetalae</taxon>
        <taxon>asterids</taxon>
        <taxon>campanulids</taxon>
        <taxon>Asterales</taxon>
        <taxon>Asteraceae</taxon>
        <taxon>Asteroideae</taxon>
        <taxon>Heliantheae alliance</taxon>
        <taxon>Eupatorieae</taxon>
        <taxon>Mikania</taxon>
    </lineage>
</organism>
<proteinExistence type="inferred from homology"/>
<protein>
    <recommendedName>
        <fullName evidence="5">Probable magnesium transporter</fullName>
    </recommendedName>
</protein>
<dbReference type="PANTHER" id="PTHR12570:SF25">
    <property type="entry name" value="MAGNESIUM TRANSPORTER-RELATED"/>
    <property type="match status" value="1"/>
</dbReference>
<keyword evidence="3 5" id="KW-1133">Transmembrane helix</keyword>
<comment type="subcellular location">
    <subcellularLocation>
        <location evidence="5">Cell membrane</location>
        <topology evidence="5">Multi-pass membrane protein</topology>
    </subcellularLocation>
    <subcellularLocation>
        <location evidence="5">Early endosome</location>
    </subcellularLocation>
    <subcellularLocation>
        <location evidence="1">Membrane</location>
        <topology evidence="1">Multi-pass membrane protein</topology>
    </subcellularLocation>
</comment>
<dbReference type="GO" id="GO:0015095">
    <property type="term" value="F:magnesium ion transmembrane transporter activity"/>
    <property type="evidence" value="ECO:0007669"/>
    <property type="project" value="UniProtKB-UniRule"/>
</dbReference>
<evidence type="ECO:0000313" key="6">
    <source>
        <dbReference type="EMBL" id="KAD6119387.1"/>
    </source>
</evidence>
<comment type="similarity">
    <text evidence="5">Belongs to the NIPA (TC 2.A.7) family.</text>
</comment>
<evidence type="ECO:0000313" key="7">
    <source>
        <dbReference type="Proteomes" id="UP000326396"/>
    </source>
</evidence>
<keyword evidence="5" id="KW-0406">Ion transport</keyword>
<comment type="function">
    <text evidence="5">Acts as a Mg(2+) transporter. Can also transport other divalent cations such as Fe(2+), Sr(2+), Ba(2+), Mn(2+) and Co(2+) but to a much less extent than Mg(2+).</text>
</comment>
<keyword evidence="5" id="KW-0460">Magnesium</keyword>
<dbReference type="EMBL" id="SZYD01000005">
    <property type="protein sequence ID" value="KAD6119387.1"/>
    <property type="molecule type" value="Genomic_DNA"/>
</dbReference>
<evidence type="ECO:0000256" key="2">
    <source>
        <dbReference type="ARBA" id="ARBA00022692"/>
    </source>
</evidence>
<sequence>MTVMIAHMDSIQLPFLHIVSHRSHFFSANHSLRFVSVLDLLSQALDTFNTAVVSPIYYAMFTSFTILASAIMFKDWSGQSISTIISVLCGFLTVLSGTMILHSTREPDPQPISDMYSSLSPQISWIVRANGEIWKYKDNDESCPEVVAIIQPDHFR</sequence>
<accession>A0A5N6PDH4</accession>
<evidence type="ECO:0000256" key="3">
    <source>
        <dbReference type="ARBA" id="ARBA00022989"/>
    </source>
</evidence>